<accession>A0ACB9QP87</accession>
<name>A0ACB9QP87_9MYRT</name>
<sequence length="116" mass="12265">MAVAGGDIVAEGLVAGAVAVRSILGELSDFVDCSVDLLLIAIWSSDRWLSKMEIIDFASGFIIHLASGGTGFTAAFWSRAAVDLFAGGKNVQKSLFSPIYLDKGGTQHWRDVTSSL</sequence>
<gene>
    <name evidence="1" type="ORF">MLD38_022746</name>
</gene>
<proteinExistence type="predicted"/>
<dbReference type="Proteomes" id="UP001057402">
    <property type="component" value="Chromosome 6"/>
</dbReference>
<evidence type="ECO:0000313" key="1">
    <source>
        <dbReference type="EMBL" id="KAI4366949.1"/>
    </source>
</evidence>
<organism evidence="1 2">
    <name type="scientific">Melastoma candidum</name>
    <dbReference type="NCBI Taxonomy" id="119954"/>
    <lineage>
        <taxon>Eukaryota</taxon>
        <taxon>Viridiplantae</taxon>
        <taxon>Streptophyta</taxon>
        <taxon>Embryophyta</taxon>
        <taxon>Tracheophyta</taxon>
        <taxon>Spermatophyta</taxon>
        <taxon>Magnoliopsida</taxon>
        <taxon>eudicotyledons</taxon>
        <taxon>Gunneridae</taxon>
        <taxon>Pentapetalae</taxon>
        <taxon>rosids</taxon>
        <taxon>malvids</taxon>
        <taxon>Myrtales</taxon>
        <taxon>Melastomataceae</taxon>
        <taxon>Melastomatoideae</taxon>
        <taxon>Melastomateae</taxon>
        <taxon>Melastoma</taxon>
    </lineage>
</organism>
<keyword evidence="2" id="KW-1185">Reference proteome</keyword>
<evidence type="ECO:0000313" key="2">
    <source>
        <dbReference type="Proteomes" id="UP001057402"/>
    </source>
</evidence>
<comment type="caution">
    <text evidence="1">The sequence shown here is derived from an EMBL/GenBank/DDBJ whole genome shotgun (WGS) entry which is preliminary data.</text>
</comment>
<dbReference type="EMBL" id="CM042885">
    <property type="protein sequence ID" value="KAI4366949.1"/>
    <property type="molecule type" value="Genomic_DNA"/>
</dbReference>
<protein>
    <submittedName>
        <fullName evidence="1">Uncharacterized protein</fullName>
    </submittedName>
</protein>
<reference evidence="2" key="1">
    <citation type="journal article" date="2023" name="Front. Plant Sci.">
        <title>Chromosomal-level genome assembly of Melastoma candidum provides insights into trichome evolution.</title>
        <authorList>
            <person name="Zhong Y."/>
            <person name="Wu W."/>
            <person name="Sun C."/>
            <person name="Zou P."/>
            <person name="Liu Y."/>
            <person name="Dai S."/>
            <person name="Zhou R."/>
        </authorList>
    </citation>
    <scope>NUCLEOTIDE SEQUENCE [LARGE SCALE GENOMIC DNA]</scope>
</reference>